<feature type="chain" id="PRO_5011116568" description="PEP-CTERM protein-sorting domain-containing protein" evidence="1">
    <location>
        <begin position="27"/>
        <end position="268"/>
    </location>
</feature>
<proteinExistence type="predicted"/>
<dbReference type="NCBIfam" id="NF041929">
    <property type="entry name" value="Xrt_dep_XDP2"/>
    <property type="match status" value="1"/>
</dbReference>
<name>A0A1Z4KSH0_ANAVA</name>
<accession>A0A1Z4KSH0</accession>
<sequence length="268" mass="28808">MKTKNLYITVGLLFSTILATANSAQAASFTSNVSQNTNPKANVFLNSITQNGKTFSNFSYVNSANILFNTDRSVTIAPLNEGGASTDKGDNANAPLATNEEPTGAEIAAYLGNNNLNNIIDTEDTGSFEIDIFFEHKIIKDNTGLDNIFYWERGQNSSIGIQAIDHLGNTIGNFITITKNDLTYANFDINTREIASAQPVGSVGISLDLLGVTSLSGLKLTAHSGHHGPDFKFIARKTTPEPTTVLGLGAVATLAFLRRRQFKLNSVK</sequence>
<dbReference type="InterPro" id="IPR013424">
    <property type="entry name" value="Ice-binding_C"/>
</dbReference>
<gene>
    <name evidence="2" type="ORF">NIES23_47170</name>
</gene>
<evidence type="ECO:0000256" key="1">
    <source>
        <dbReference type="SAM" id="SignalP"/>
    </source>
</evidence>
<dbReference type="AlphaFoldDB" id="A0A1Z4KSH0"/>
<evidence type="ECO:0008006" key="4">
    <source>
        <dbReference type="Google" id="ProtNLM"/>
    </source>
</evidence>
<evidence type="ECO:0000313" key="3">
    <source>
        <dbReference type="Proteomes" id="UP000217507"/>
    </source>
</evidence>
<organism evidence="2 3">
    <name type="scientific">Trichormus variabilis NIES-23</name>
    <dbReference type="NCBI Taxonomy" id="1973479"/>
    <lineage>
        <taxon>Bacteria</taxon>
        <taxon>Bacillati</taxon>
        <taxon>Cyanobacteriota</taxon>
        <taxon>Cyanophyceae</taxon>
        <taxon>Nostocales</taxon>
        <taxon>Nostocaceae</taxon>
        <taxon>Trichormus</taxon>
    </lineage>
</organism>
<protein>
    <recommendedName>
        <fullName evidence="4">PEP-CTERM protein-sorting domain-containing protein</fullName>
    </recommendedName>
</protein>
<reference evidence="2 3" key="1">
    <citation type="submission" date="2017-06" db="EMBL/GenBank/DDBJ databases">
        <title>Genome sequencing of cyanobaciteial culture collection at National Institute for Environmental Studies (NIES).</title>
        <authorList>
            <person name="Hirose Y."/>
            <person name="Shimura Y."/>
            <person name="Fujisawa T."/>
            <person name="Nakamura Y."/>
            <person name="Kawachi M."/>
        </authorList>
    </citation>
    <scope>NUCLEOTIDE SEQUENCE [LARGE SCALE GENOMIC DNA]</scope>
    <source>
        <strain evidence="2 3">NIES-23</strain>
    </source>
</reference>
<feature type="signal peptide" evidence="1">
    <location>
        <begin position="1"/>
        <end position="26"/>
    </location>
</feature>
<dbReference type="NCBIfam" id="TIGR02595">
    <property type="entry name" value="PEP_CTERM"/>
    <property type="match status" value="1"/>
</dbReference>
<keyword evidence="1" id="KW-0732">Signal</keyword>
<dbReference type="EMBL" id="AP018216">
    <property type="protein sequence ID" value="BAY71894.1"/>
    <property type="molecule type" value="Genomic_DNA"/>
</dbReference>
<evidence type="ECO:0000313" key="2">
    <source>
        <dbReference type="EMBL" id="BAY71894.1"/>
    </source>
</evidence>
<dbReference type="Proteomes" id="UP000217507">
    <property type="component" value="Chromosome"/>
</dbReference>